<dbReference type="InterPro" id="IPR027843">
    <property type="entry name" value="DUF4440"/>
</dbReference>
<dbReference type="AlphaFoldDB" id="A0AAE3ERF8"/>
<dbReference type="Pfam" id="PF14534">
    <property type="entry name" value="DUF4440"/>
    <property type="match status" value="1"/>
</dbReference>
<dbReference type="Proteomes" id="UP001200642">
    <property type="component" value="Unassembled WGS sequence"/>
</dbReference>
<evidence type="ECO:0000313" key="2">
    <source>
        <dbReference type="EMBL" id="MCG2459563.1"/>
    </source>
</evidence>
<accession>A0AAE3ERF8</accession>
<name>A0AAE3ERF8_9FLAO</name>
<comment type="caution">
    <text evidence="2">The sequence shown here is derived from an EMBL/GenBank/DDBJ whole genome shotgun (WGS) entry which is preliminary data.</text>
</comment>
<keyword evidence="3" id="KW-1185">Reference proteome</keyword>
<evidence type="ECO:0000259" key="1">
    <source>
        <dbReference type="Pfam" id="PF14534"/>
    </source>
</evidence>
<feature type="domain" description="DUF4440" evidence="1">
    <location>
        <begin position="28"/>
        <end position="134"/>
    </location>
</feature>
<organism evidence="2 3">
    <name type="scientific">Cerina litoralis</name>
    <dbReference type="NCBI Taxonomy" id="2874477"/>
    <lineage>
        <taxon>Bacteria</taxon>
        <taxon>Pseudomonadati</taxon>
        <taxon>Bacteroidota</taxon>
        <taxon>Flavobacteriia</taxon>
        <taxon>Flavobacteriales</taxon>
        <taxon>Flavobacteriaceae</taxon>
        <taxon>Cerina</taxon>
    </lineage>
</organism>
<dbReference type="EMBL" id="JAIRBC010000002">
    <property type="protein sequence ID" value="MCG2459563.1"/>
    <property type="molecule type" value="Genomic_DNA"/>
</dbReference>
<dbReference type="InterPro" id="IPR032710">
    <property type="entry name" value="NTF2-like_dom_sf"/>
</dbReference>
<protein>
    <submittedName>
        <fullName evidence="2">SgcJ/EcaC family oxidoreductase</fullName>
    </submittedName>
</protein>
<dbReference type="NCBIfam" id="TIGR02246">
    <property type="entry name" value="SgcJ/EcaC family oxidoreductase"/>
    <property type="match status" value="1"/>
</dbReference>
<dbReference type="Gene3D" id="3.10.450.50">
    <property type="match status" value="1"/>
</dbReference>
<reference evidence="2" key="1">
    <citation type="submission" date="2023-02" db="EMBL/GenBank/DDBJ databases">
        <title>Genome of Flavobacteriaceae gen. nov. sp. strain F89.</title>
        <authorList>
            <person name="Wang Y."/>
        </authorList>
    </citation>
    <scope>NUCLEOTIDE SEQUENCE</scope>
    <source>
        <strain evidence="2">F89</strain>
    </source>
</reference>
<gene>
    <name evidence="2" type="ORF">K8352_02240</name>
</gene>
<dbReference type="RefSeq" id="WP_317900705.1">
    <property type="nucleotide sequence ID" value="NZ_JAIRBC010000002.1"/>
</dbReference>
<dbReference type="InterPro" id="IPR011944">
    <property type="entry name" value="Steroid_delta5-4_isomerase"/>
</dbReference>
<dbReference type="SUPFAM" id="SSF54427">
    <property type="entry name" value="NTF2-like"/>
    <property type="match status" value="1"/>
</dbReference>
<sequence length="146" mass="16476">MKYNPIFTLLVATSMSVFSQGDAATQQIRSLIDNYASARENKYPELLERILTPDIDQLVSTGEWRNGRKESINGMQQSSATKPGFRTLSLAKIRFPTPDVGIVDARYVITGKDGGQRKMWSTFIVVRQHGNWKITAIRNMFPTGTY</sequence>
<evidence type="ECO:0000313" key="3">
    <source>
        <dbReference type="Proteomes" id="UP001200642"/>
    </source>
</evidence>
<proteinExistence type="predicted"/>